<evidence type="ECO:0000256" key="2">
    <source>
        <dbReference type="ARBA" id="ARBA00023055"/>
    </source>
</evidence>
<name>F2URX7_SALR5</name>
<dbReference type="InterPro" id="IPR002913">
    <property type="entry name" value="START_lipid-bd_dom"/>
</dbReference>
<evidence type="ECO:0000256" key="1">
    <source>
        <dbReference type="ARBA" id="ARBA00022448"/>
    </source>
</evidence>
<sequence>MAAKKIKGDISWAVAEEALADTRNKFHAKRTAQGYQTVKDDGVVHMERLAKRELKAAGVEHKVECIRLTTVVDIPPSEATRLLNDYEVRKTWEDTLTKESRSDVVVLERDNQTVQVIRTLSNAALGGLISPREFIDLAWTEVQDDGSILHFAQSIDHPDFPHTKGFVRGVNFPCGMLYEPVPASNDDDDDNGGDGEGDKHTRTKLTYIIHSDVGGWLPASLVFKGTTTTMWTILQSLHAHIRARQAA</sequence>
<dbReference type="EMBL" id="GL832992">
    <property type="protein sequence ID" value="EGD80382.1"/>
    <property type="molecule type" value="Genomic_DNA"/>
</dbReference>
<reference evidence="6" key="1">
    <citation type="submission" date="2009-08" db="EMBL/GenBank/DDBJ databases">
        <title>Annotation of Salpingoeca rosetta.</title>
        <authorList>
            <consortium name="The Broad Institute Genome Sequencing Platform"/>
            <person name="Russ C."/>
            <person name="Cuomo C."/>
            <person name="Burger G."/>
            <person name="Gray M.W."/>
            <person name="Holland P.W.H."/>
            <person name="King N."/>
            <person name="Lang F.B.F."/>
            <person name="Roger A.J."/>
            <person name="Ruiz-Trillo I."/>
            <person name="Young S.K."/>
            <person name="Zeng Q."/>
            <person name="Gargeya S."/>
            <person name="Alvarado L."/>
            <person name="Berlin A."/>
            <person name="Chapman S.B."/>
            <person name="Chen Z."/>
            <person name="Freedman E."/>
            <person name="Gellesch M."/>
            <person name="Goldberg J."/>
            <person name="Griggs A."/>
            <person name="Gujja S."/>
            <person name="Heilman E."/>
            <person name="Heiman D."/>
            <person name="Howarth C."/>
            <person name="Mehta T."/>
            <person name="Neiman D."/>
            <person name="Pearson M."/>
            <person name="Roberts A."/>
            <person name="Saif S."/>
            <person name="Shea T."/>
            <person name="Shenoy N."/>
            <person name="Sisk P."/>
            <person name="Stolte C."/>
            <person name="Sykes S."/>
            <person name="White J."/>
            <person name="Yandava C."/>
            <person name="Haas B."/>
            <person name="Nusbaum C."/>
            <person name="Birren B."/>
        </authorList>
    </citation>
    <scope>NUCLEOTIDE SEQUENCE [LARGE SCALE GENOMIC DNA]</scope>
    <source>
        <strain evidence="6">ATCC 50818</strain>
    </source>
</reference>
<dbReference type="PANTHER" id="PTHR46374">
    <property type="entry name" value="PROTEIN CBG07384"/>
    <property type="match status" value="1"/>
</dbReference>
<keyword evidence="1" id="KW-0813">Transport</keyword>
<keyword evidence="3" id="KW-0446">Lipid-binding</keyword>
<dbReference type="eggNOG" id="KOG3845">
    <property type="taxonomic scope" value="Eukaryota"/>
</dbReference>
<dbReference type="InParanoid" id="F2URX7"/>
<dbReference type="PROSITE" id="PS50848">
    <property type="entry name" value="START"/>
    <property type="match status" value="1"/>
</dbReference>
<keyword evidence="2" id="KW-0445">Lipid transport</keyword>
<dbReference type="FunCoup" id="F2URX7">
    <property type="interactions" value="194"/>
</dbReference>
<dbReference type="OMA" id="MPPATHI"/>
<evidence type="ECO:0000256" key="4">
    <source>
        <dbReference type="ARBA" id="ARBA00024750"/>
    </source>
</evidence>
<evidence type="ECO:0000256" key="3">
    <source>
        <dbReference type="ARBA" id="ARBA00023121"/>
    </source>
</evidence>
<evidence type="ECO:0000313" key="6">
    <source>
        <dbReference type="EMBL" id="EGD80382.1"/>
    </source>
</evidence>
<dbReference type="InterPro" id="IPR043556">
    <property type="entry name" value="StARD5/6"/>
</dbReference>
<keyword evidence="7" id="KW-1185">Reference proteome</keyword>
<dbReference type="GO" id="GO:0008289">
    <property type="term" value="F:lipid binding"/>
    <property type="evidence" value="ECO:0007669"/>
    <property type="project" value="UniProtKB-KW"/>
</dbReference>
<dbReference type="CDD" id="cd00177">
    <property type="entry name" value="START"/>
    <property type="match status" value="1"/>
</dbReference>
<dbReference type="SUPFAM" id="SSF55961">
    <property type="entry name" value="Bet v1-like"/>
    <property type="match status" value="1"/>
</dbReference>
<proteinExistence type="predicted"/>
<dbReference type="InterPro" id="IPR023393">
    <property type="entry name" value="START-like_dom_sf"/>
</dbReference>
<dbReference type="RefSeq" id="XP_004988172.1">
    <property type="nucleotide sequence ID" value="XM_004988115.1"/>
</dbReference>
<dbReference type="KEGG" id="sre:PTSG_10634"/>
<dbReference type="Pfam" id="PF01852">
    <property type="entry name" value="START"/>
    <property type="match status" value="1"/>
</dbReference>
<dbReference type="Proteomes" id="UP000007799">
    <property type="component" value="Unassembled WGS sequence"/>
</dbReference>
<dbReference type="AlphaFoldDB" id="F2URX7"/>
<dbReference type="GO" id="GO:0006869">
    <property type="term" value="P:lipid transport"/>
    <property type="evidence" value="ECO:0007669"/>
    <property type="project" value="UniProtKB-KW"/>
</dbReference>
<dbReference type="GeneID" id="16068698"/>
<dbReference type="OrthoDB" id="196858at2759"/>
<feature type="domain" description="START" evidence="5">
    <location>
        <begin position="12"/>
        <end position="246"/>
    </location>
</feature>
<comment type="function">
    <text evidence="4">May be involved in the intracellular transport of sterols or other lipids. May bind cholesterol or other sterols.</text>
</comment>
<dbReference type="STRING" id="946362.F2URX7"/>
<accession>F2URX7</accession>
<evidence type="ECO:0000313" key="7">
    <source>
        <dbReference type="Proteomes" id="UP000007799"/>
    </source>
</evidence>
<dbReference type="PANTHER" id="PTHR46374:SF1">
    <property type="entry name" value="START DOMAIN-CONTAINING PROTEIN"/>
    <property type="match status" value="1"/>
</dbReference>
<evidence type="ECO:0000259" key="5">
    <source>
        <dbReference type="PROSITE" id="PS50848"/>
    </source>
</evidence>
<dbReference type="SMART" id="SM00234">
    <property type="entry name" value="START"/>
    <property type="match status" value="1"/>
</dbReference>
<protein>
    <recommendedName>
        <fullName evidence="5">START domain-containing protein</fullName>
    </recommendedName>
</protein>
<gene>
    <name evidence="6" type="ORF">PTSG_10634</name>
</gene>
<dbReference type="Gene3D" id="3.30.530.20">
    <property type="match status" value="1"/>
</dbReference>
<organism evidence="7">
    <name type="scientific">Salpingoeca rosetta (strain ATCC 50818 / BSB-021)</name>
    <dbReference type="NCBI Taxonomy" id="946362"/>
    <lineage>
        <taxon>Eukaryota</taxon>
        <taxon>Choanoflagellata</taxon>
        <taxon>Craspedida</taxon>
        <taxon>Salpingoecidae</taxon>
        <taxon>Salpingoeca</taxon>
    </lineage>
</organism>